<gene>
    <name evidence="1" type="ORF">LOK49_LG13G02671</name>
</gene>
<organism evidence="1 2">
    <name type="scientific">Camellia lanceoleosa</name>
    <dbReference type="NCBI Taxonomy" id="1840588"/>
    <lineage>
        <taxon>Eukaryota</taxon>
        <taxon>Viridiplantae</taxon>
        <taxon>Streptophyta</taxon>
        <taxon>Embryophyta</taxon>
        <taxon>Tracheophyta</taxon>
        <taxon>Spermatophyta</taxon>
        <taxon>Magnoliopsida</taxon>
        <taxon>eudicotyledons</taxon>
        <taxon>Gunneridae</taxon>
        <taxon>Pentapetalae</taxon>
        <taxon>asterids</taxon>
        <taxon>Ericales</taxon>
        <taxon>Theaceae</taxon>
        <taxon>Camellia</taxon>
    </lineage>
</organism>
<dbReference type="EMBL" id="CM045771">
    <property type="protein sequence ID" value="KAI7988959.1"/>
    <property type="molecule type" value="Genomic_DNA"/>
</dbReference>
<evidence type="ECO:0000313" key="2">
    <source>
        <dbReference type="Proteomes" id="UP001060215"/>
    </source>
</evidence>
<keyword evidence="2" id="KW-1185">Reference proteome</keyword>
<reference evidence="1 2" key="1">
    <citation type="journal article" date="2022" name="Plant J.">
        <title>Chromosome-level genome of Camellia lanceoleosa provides a valuable resource for understanding genome evolution and self-incompatibility.</title>
        <authorList>
            <person name="Gong W."/>
            <person name="Xiao S."/>
            <person name="Wang L."/>
            <person name="Liao Z."/>
            <person name="Chang Y."/>
            <person name="Mo W."/>
            <person name="Hu G."/>
            <person name="Li W."/>
            <person name="Zhao G."/>
            <person name="Zhu H."/>
            <person name="Hu X."/>
            <person name="Ji K."/>
            <person name="Xiang X."/>
            <person name="Song Q."/>
            <person name="Yuan D."/>
            <person name="Jin S."/>
            <person name="Zhang L."/>
        </authorList>
    </citation>
    <scope>NUCLEOTIDE SEQUENCE [LARGE SCALE GENOMIC DNA]</scope>
    <source>
        <strain evidence="1">SQ_2022a</strain>
    </source>
</reference>
<protein>
    <submittedName>
        <fullName evidence="1">Zinc protease PQQL-like</fullName>
    </submittedName>
</protein>
<accession>A0ACC0FJR5</accession>
<comment type="caution">
    <text evidence="1">The sequence shown here is derived from an EMBL/GenBank/DDBJ whole genome shotgun (WGS) entry which is preliminary data.</text>
</comment>
<evidence type="ECO:0000313" key="1">
    <source>
        <dbReference type="EMBL" id="KAI7988959.1"/>
    </source>
</evidence>
<dbReference type="Proteomes" id="UP001060215">
    <property type="component" value="Chromosome 14"/>
</dbReference>
<name>A0ACC0FJR5_9ERIC</name>
<sequence length="254" mass="28649">MASCSIDLRSQYAEHLPIGLERVIQTVSADTVEQFYGKWYHLHNMAVIAVGDFSDTQVARVRLHGFSECEISVARALLMSKIESGYLERDQMQSTSLRDEYLQHFLRNEPIVGVKYEAQRQKLDYHQFEYSNIGATELILSNGMRVCYKYTDFFDDQPIRIGDLKKVDPFKACEYFNNCFKDPSTFTVVIVGNIDPAIACPLILQYLMEVVKPLVCTPLAMLAPGGADLEMVVFRSSGALTMLNDDVGLKDGFG</sequence>
<proteinExistence type="predicted"/>